<name>A0ABQ0D693_9HELI</name>
<evidence type="ECO:0000313" key="2">
    <source>
        <dbReference type="EMBL" id="GAB0173864.1"/>
    </source>
</evidence>
<evidence type="ECO:0000256" key="1">
    <source>
        <dbReference type="SAM" id="MobiDB-lite"/>
    </source>
</evidence>
<feature type="compositionally biased region" description="Basic and acidic residues" evidence="1">
    <location>
        <begin position="159"/>
        <end position="171"/>
    </location>
</feature>
<dbReference type="Proteomes" id="UP001562457">
    <property type="component" value="Unassembled WGS sequence"/>
</dbReference>
<keyword evidence="3" id="KW-1185">Reference proteome</keyword>
<reference evidence="2 3" key="1">
    <citation type="submission" date="2024-06" db="EMBL/GenBank/DDBJ databases">
        <title>Draft genome sequence of Helicobacter trogontum NHP16-4001.</title>
        <authorList>
            <person name="Rimbara E."/>
            <person name="Suzuki M."/>
        </authorList>
    </citation>
    <scope>NUCLEOTIDE SEQUENCE [LARGE SCALE GENOMIC DNA]</scope>
    <source>
        <strain evidence="2 3">NHP16-4001</strain>
    </source>
</reference>
<organism evidence="2 3">
    <name type="scientific">Helicobacter trogontum</name>
    <dbReference type="NCBI Taxonomy" id="50960"/>
    <lineage>
        <taxon>Bacteria</taxon>
        <taxon>Pseudomonadati</taxon>
        <taxon>Campylobacterota</taxon>
        <taxon>Epsilonproteobacteria</taxon>
        <taxon>Campylobacterales</taxon>
        <taxon>Helicobacteraceae</taxon>
        <taxon>Helicobacter</taxon>
    </lineage>
</organism>
<sequence length="312" mass="35726">MVFMSYKSHNDTPLDSLSIDIAKDTKELSDTSNLSSSLQDILSSIYASLKETYTKGYKYHYLSLQLDSNALILILLIPQSIPKVYKELYKDYEYKDYGIGKYHYLYNSCTHIMLDIQDYTQIGLDSNPSNATILTLHTPYKAQRLEIALANGLDSLIESKDRQRQTRESKESSTQSKQKDSQNNTKQQIIDSLLTLKIINGGYKEKYWSFGEEDAQANLLHTNTESKESKETQEKQEKEILEIYFSYGEDTTRLQGDSRHTQDVNLHIKTQGYNNGEEIHITLEIQGEKLSVSGIIQDNQAIIMNVLSSKDK</sequence>
<feature type="region of interest" description="Disordered" evidence="1">
    <location>
        <begin position="159"/>
        <end position="185"/>
    </location>
</feature>
<dbReference type="EMBL" id="BAAFHN010000071">
    <property type="protein sequence ID" value="GAB0173864.1"/>
    <property type="molecule type" value="Genomic_DNA"/>
</dbReference>
<gene>
    <name evidence="2" type="ORF">NHP164001_18860</name>
</gene>
<evidence type="ECO:0000313" key="3">
    <source>
        <dbReference type="Proteomes" id="UP001562457"/>
    </source>
</evidence>
<comment type="caution">
    <text evidence="2">The sequence shown here is derived from an EMBL/GenBank/DDBJ whole genome shotgun (WGS) entry which is preliminary data.</text>
</comment>
<proteinExistence type="predicted"/>
<accession>A0ABQ0D693</accession>
<protein>
    <submittedName>
        <fullName evidence="2">Uncharacterized protein</fullName>
    </submittedName>
</protein>